<dbReference type="Gene3D" id="3.20.20.30">
    <property type="entry name" value="Luciferase-like domain"/>
    <property type="match status" value="1"/>
</dbReference>
<dbReference type="OrthoDB" id="4288123at2"/>
<dbReference type="PANTHER" id="PTHR42847">
    <property type="entry name" value="ALKANESULFONATE MONOOXYGENASE"/>
    <property type="match status" value="1"/>
</dbReference>
<dbReference type="GO" id="GO:0046306">
    <property type="term" value="P:alkanesulfonate catabolic process"/>
    <property type="evidence" value="ECO:0007669"/>
    <property type="project" value="TreeGrafter"/>
</dbReference>
<organism evidence="6 7">
    <name type="scientific">Bailinhaonella thermotolerans</name>
    <dbReference type="NCBI Taxonomy" id="1070861"/>
    <lineage>
        <taxon>Bacteria</taxon>
        <taxon>Bacillati</taxon>
        <taxon>Actinomycetota</taxon>
        <taxon>Actinomycetes</taxon>
        <taxon>Streptosporangiales</taxon>
        <taxon>Streptosporangiaceae</taxon>
        <taxon>Bailinhaonella</taxon>
    </lineage>
</organism>
<evidence type="ECO:0000256" key="2">
    <source>
        <dbReference type="ARBA" id="ARBA00022643"/>
    </source>
</evidence>
<keyword evidence="3" id="KW-0560">Oxidoreductase</keyword>
<dbReference type="Pfam" id="PF00296">
    <property type="entry name" value="Bac_luciferase"/>
    <property type="match status" value="1"/>
</dbReference>
<dbReference type="InterPro" id="IPR036661">
    <property type="entry name" value="Luciferase-like_sf"/>
</dbReference>
<sequence length="293" mass="32079">MRDFRFGVVLGSLESSGQELVRRAREAEEAGFDVVLVPDQVGEPAPFSTLAAIAGATRRLRVGTYTLNVSFWKPALLAREVATLDRLSGGRFELGLGIGRAEHEFDAAEVAWEPAAGRAARLATTVERLDQHFADRRFSPSPAQEPRPPLLIPGDEDELLPVAAGHADVVAFTGTRQIPGREPGVVRLTTAEEADERVRAARAAAGGRDFETSCLVQAVFPIDDRRLGATTLMREMGLEFSVPEVLETPYLLIGTIKEMATQLVERRERYGFSYICVHEPNLDFLAQVIAALR</sequence>
<evidence type="ECO:0000313" key="6">
    <source>
        <dbReference type="EMBL" id="RJL32543.1"/>
    </source>
</evidence>
<dbReference type="AlphaFoldDB" id="A0A3A4AT60"/>
<evidence type="ECO:0000256" key="1">
    <source>
        <dbReference type="ARBA" id="ARBA00022630"/>
    </source>
</evidence>
<dbReference type="NCBIfam" id="TIGR03621">
    <property type="entry name" value="F420_MSMEG_2516"/>
    <property type="match status" value="1"/>
</dbReference>
<dbReference type="GO" id="GO:0008726">
    <property type="term" value="F:alkanesulfonate monooxygenase activity"/>
    <property type="evidence" value="ECO:0007669"/>
    <property type="project" value="TreeGrafter"/>
</dbReference>
<reference evidence="6 7" key="1">
    <citation type="submission" date="2018-09" db="EMBL/GenBank/DDBJ databases">
        <title>YIM 75507 draft genome.</title>
        <authorList>
            <person name="Tang S."/>
            <person name="Feng Y."/>
        </authorList>
    </citation>
    <scope>NUCLEOTIDE SEQUENCE [LARGE SCALE GENOMIC DNA]</scope>
    <source>
        <strain evidence="6 7">YIM 75507</strain>
    </source>
</reference>
<dbReference type="SUPFAM" id="SSF51679">
    <property type="entry name" value="Bacterial luciferase-like"/>
    <property type="match status" value="1"/>
</dbReference>
<evidence type="ECO:0000256" key="4">
    <source>
        <dbReference type="ARBA" id="ARBA00023033"/>
    </source>
</evidence>
<dbReference type="Proteomes" id="UP000265768">
    <property type="component" value="Unassembled WGS sequence"/>
</dbReference>
<dbReference type="InterPro" id="IPR019923">
    <property type="entry name" value="Lucif-like_OxRdtase_MSMEG_2516"/>
</dbReference>
<keyword evidence="4" id="KW-0503">Monooxygenase</keyword>
<keyword evidence="7" id="KW-1185">Reference proteome</keyword>
<name>A0A3A4AT60_9ACTN</name>
<dbReference type="EMBL" id="QZEY01000004">
    <property type="protein sequence ID" value="RJL32543.1"/>
    <property type="molecule type" value="Genomic_DNA"/>
</dbReference>
<comment type="caution">
    <text evidence="6">The sequence shown here is derived from an EMBL/GenBank/DDBJ whole genome shotgun (WGS) entry which is preliminary data.</text>
</comment>
<keyword evidence="2" id="KW-0288">FMN</keyword>
<evidence type="ECO:0000256" key="3">
    <source>
        <dbReference type="ARBA" id="ARBA00023002"/>
    </source>
</evidence>
<protein>
    <submittedName>
        <fullName evidence="6">TIGR03621 family F420-dependent LLM class oxidoreductase</fullName>
    </submittedName>
</protein>
<accession>A0A3A4AT60</accession>
<dbReference type="InterPro" id="IPR011251">
    <property type="entry name" value="Luciferase-like_dom"/>
</dbReference>
<proteinExistence type="predicted"/>
<dbReference type="InterPro" id="IPR050172">
    <property type="entry name" value="SsuD_RutA_monooxygenase"/>
</dbReference>
<keyword evidence="1" id="KW-0285">Flavoprotein</keyword>
<dbReference type="PANTHER" id="PTHR42847:SF4">
    <property type="entry name" value="ALKANESULFONATE MONOOXYGENASE-RELATED"/>
    <property type="match status" value="1"/>
</dbReference>
<dbReference type="RefSeq" id="WP_119926792.1">
    <property type="nucleotide sequence ID" value="NZ_QZEY01000004.1"/>
</dbReference>
<feature type="domain" description="Luciferase-like" evidence="5">
    <location>
        <begin position="16"/>
        <end position="205"/>
    </location>
</feature>
<evidence type="ECO:0000313" key="7">
    <source>
        <dbReference type="Proteomes" id="UP000265768"/>
    </source>
</evidence>
<gene>
    <name evidence="6" type="ORF">D5H75_13545</name>
</gene>
<evidence type="ECO:0000259" key="5">
    <source>
        <dbReference type="Pfam" id="PF00296"/>
    </source>
</evidence>